<dbReference type="OrthoDB" id="5290748at2"/>
<keyword evidence="15" id="KW-1185">Reference proteome</keyword>
<dbReference type="SMART" id="SM00986">
    <property type="entry name" value="UDG"/>
    <property type="match status" value="1"/>
</dbReference>
<evidence type="ECO:0000256" key="6">
    <source>
        <dbReference type="ARBA" id="ARBA00022723"/>
    </source>
</evidence>
<dbReference type="SUPFAM" id="SSF52141">
    <property type="entry name" value="Uracil-DNA glycosylase-like"/>
    <property type="match status" value="1"/>
</dbReference>
<organism evidence="14 15">
    <name type="scientific">Microvenator marinus</name>
    <dbReference type="NCBI Taxonomy" id="2600177"/>
    <lineage>
        <taxon>Bacteria</taxon>
        <taxon>Deltaproteobacteria</taxon>
        <taxon>Bradymonadales</taxon>
        <taxon>Microvenatoraceae</taxon>
        <taxon>Microvenator</taxon>
    </lineage>
</organism>
<dbReference type="PANTHER" id="PTHR33693:SF1">
    <property type="entry name" value="TYPE-4 URACIL-DNA GLYCOSYLASE"/>
    <property type="match status" value="1"/>
</dbReference>
<dbReference type="GO" id="GO:0051539">
    <property type="term" value="F:4 iron, 4 sulfur cluster binding"/>
    <property type="evidence" value="ECO:0007669"/>
    <property type="project" value="UniProtKB-KW"/>
</dbReference>
<dbReference type="Pfam" id="PF03167">
    <property type="entry name" value="UDG"/>
    <property type="match status" value="1"/>
</dbReference>
<proteinExistence type="inferred from homology"/>
<evidence type="ECO:0000259" key="13">
    <source>
        <dbReference type="SMART" id="SM00986"/>
    </source>
</evidence>
<dbReference type="GO" id="GO:0006281">
    <property type="term" value="P:DNA repair"/>
    <property type="evidence" value="ECO:0007669"/>
    <property type="project" value="UniProtKB-KW"/>
</dbReference>
<dbReference type="EC" id="3.2.2.27" evidence="3"/>
<dbReference type="InterPro" id="IPR005273">
    <property type="entry name" value="Ura-DNA_glyco_family4"/>
</dbReference>
<dbReference type="InterPro" id="IPR051536">
    <property type="entry name" value="UDG_Type-4/5"/>
</dbReference>
<dbReference type="SMART" id="SM00987">
    <property type="entry name" value="UreE_C"/>
    <property type="match status" value="1"/>
</dbReference>
<dbReference type="EMBL" id="CP042467">
    <property type="protein sequence ID" value="QED30336.1"/>
    <property type="molecule type" value="Genomic_DNA"/>
</dbReference>
<feature type="region of interest" description="Disordered" evidence="12">
    <location>
        <begin position="62"/>
        <end position="85"/>
    </location>
</feature>
<evidence type="ECO:0000256" key="5">
    <source>
        <dbReference type="ARBA" id="ARBA00022485"/>
    </source>
</evidence>
<dbReference type="InterPro" id="IPR036895">
    <property type="entry name" value="Uracil-DNA_glycosylase-like_sf"/>
</dbReference>
<dbReference type="Gene3D" id="3.40.470.10">
    <property type="entry name" value="Uracil-DNA glycosylase-like domain"/>
    <property type="match status" value="1"/>
</dbReference>
<evidence type="ECO:0000256" key="1">
    <source>
        <dbReference type="ARBA" id="ARBA00001400"/>
    </source>
</evidence>
<evidence type="ECO:0000256" key="2">
    <source>
        <dbReference type="ARBA" id="ARBA00006521"/>
    </source>
</evidence>
<keyword evidence="11" id="KW-0234">DNA repair</keyword>
<comment type="catalytic activity">
    <reaction evidence="1">
        <text>Hydrolyzes single-stranded DNA or mismatched double-stranded DNA and polynucleotides, releasing free uracil.</text>
        <dbReference type="EC" id="3.2.2.27"/>
    </reaction>
</comment>
<evidence type="ECO:0000256" key="12">
    <source>
        <dbReference type="SAM" id="MobiDB-lite"/>
    </source>
</evidence>
<gene>
    <name evidence="14" type="ORF">FRD01_12850</name>
</gene>
<evidence type="ECO:0000256" key="8">
    <source>
        <dbReference type="ARBA" id="ARBA00022801"/>
    </source>
</evidence>
<evidence type="ECO:0000256" key="7">
    <source>
        <dbReference type="ARBA" id="ARBA00022763"/>
    </source>
</evidence>
<accession>A0A5B8Y2U2</accession>
<keyword evidence="10" id="KW-0411">Iron-sulfur</keyword>
<evidence type="ECO:0000256" key="9">
    <source>
        <dbReference type="ARBA" id="ARBA00023004"/>
    </source>
</evidence>
<dbReference type="Proteomes" id="UP000321595">
    <property type="component" value="Chromosome"/>
</dbReference>
<evidence type="ECO:0000313" key="15">
    <source>
        <dbReference type="Proteomes" id="UP000321595"/>
    </source>
</evidence>
<dbReference type="GO" id="GO:0046872">
    <property type="term" value="F:metal ion binding"/>
    <property type="evidence" value="ECO:0007669"/>
    <property type="project" value="UniProtKB-KW"/>
</dbReference>
<feature type="domain" description="Uracil-DNA glycosylase-like" evidence="13">
    <location>
        <begin position="143"/>
        <end position="289"/>
    </location>
</feature>
<name>A0A5B8Y2U2_9DELT</name>
<dbReference type="AlphaFoldDB" id="A0A5B8Y2U2"/>
<dbReference type="GO" id="GO:0004844">
    <property type="term" value="F:uracil DNA N-glycosylase activity"/>
    <property type="evidence" value="ECO:0007669"/>
    <property type="project" value="UniProtKB-EC"/>
</dbReference>
<dbReference type="NCBIfam" id="TIGR00758">
    <property type="entry name" value="UDG_fam4"/>
    <property type="match status" value="1"/>
</dbReference>
<keyword evidence="7" id="KW-0227">DNA damage</keyword>
<dbReference type="CDD" id="cd10030">
    <property type="entry name" value="UDG-F4_TTUDGA_SPO1dp_like"/>
    <property type="match status" value="1"/>
</dbReference>
<evidence type="ECO:0000256" key="10">
    <source>
        <dbReference type="ARBA" id="ARBA00023014"/>
    </source>
</evidence>
<comment type="similarity">
    <text evidence="2">Belongs to the uracil-DNA glycosylase (UDG) superfamily. Type 4 (UDGa) family.</text>
</comment>
<evidence type="ECO:0000256" key="3">
    <source>
        <dbReference type="ARBA" id="ARBA00012030"/>
    </source>
</evidence>
<evidence type="ECO:0000313" key="14">
    <source>
        <dbReference type="EMBL" id="QED30336.1"/>
    </source>
</evidence>
<reference evidence="14 15" key="1">
    <citation type="submission" date="2019-08" db="EMBL/GenBank/DDBJ databases">
        <authorList>
            <person name="Liang Q."/>
        </authorList>
    </citation>
    <scope>NUCLEOTIDE SEQUENCE [LARGE SCALE GENOMIC DNA]</scope>
    <source>
        <strain evidence="14 15">V1718</strain>
    </source>
</reference>
<sequence length="299" mass="33345">MSRRAELYTLIRSAKAHLELAQVGPIPGVRPASQEERDVFDEVLAARRVRKTQAMREALDFERPKAAEPKPTAVAPRPSGSKSVPLWEQFGSKPKEIFASATAELEELWAPEDDHATRLLKIRENLGDCKRCGLCETRKKIVFGEGSPTARLMFVGEGPGYNEDIQGRPFVGKAGELLDKMIEAMGLKREDVYIANTVKCRPPEDRNPAPDEIAKCRPFIMQQVRAIEPEVIVGLGRFGTNVLLDQDKSITQIRGTWQDFDGIALMPTFHPAYLLRNPGAKRDAWADLQAVMKKLGLSN</sequence>
<dbReference type="InterPro" id="IPR005122">
    <property type="entry name" value="Uracil-DNA_glycosylase-like"/>
</dbReference>
<evidence type="ECO:0000256" key="11">
    <source>
        <dbReference type="ARBA" id="ARBA00023204"/>
    </source>
</evidence>
<keyword evidence="6" id="KW-0479">Metal-binding</keyword>
<dbReference type="KEGG" id="bbae:FRD01_12850"/>
<dbReference type="PANTHER" id="PTHR33693">
    <property type="entry name" value="TYPE-5 URACIL-DNA GLYCOSYLASE"/>
    <property type="match status" value="1"/>
</dbReference>
<protein>
    <recommendedName>
        <fullName evidence="4">Type-4 uracil-DNA glycosylase</fullName>
        <ecNumber evidence="3">3.2.2.27</ecNumber>
    </recommendedName>
</protein>
<keyword evidence="9" id="KW-0408">Iron</keyword>
<keyword evidence="8" id="KW-0378">Hydrolase</keyword>
<keyword evidence="5" id="KW-0004">4Fe-4S</keyword>
<evidence type="ECO:0000256" key="4">
    <source>
        <dbReference type="ARBA" id="ARBA00019403"/>
    </source>
</evidence>